<proteinExistence type="predicted"/>
<dbReference type="Proteomes" id="UP000243542">
    <property type="component" value="Unassembled WGS sequence"/>
</dbReference>
<dbReference type="RefSeq" id="WP_098509577.1">
    <property type="nucleotide sequence ID" value="NZ_JBIAKZ010000019.1"/>
</dbReference>
<dbReference type="AlphaFoldDB" id="A0A2A9G1S0"/>
<comment type="caution">
    <text evidence="1">The sequence shown here is derived from an EMBL/GenBank/DDBJ whole genome shotgun (WGS) entry which is preliminary data.</text>
</comment>
<name>A0A2A9G1S0_9PSEU</name>
<evidence type="ECO:0000313" key="1">
    <source>
        <dbReference type="EMBL" id="PFG56896.1"/>
    </source>
</evidence>
<keyword evidence="2" id="KW-1185">Reference proteome</keyword>
<gene>
    <name evidence="1" type="ORF">ATK36_0432</name>
</gene>
<dbReference type="EMBL" id="PDJK01000001">
    <property type="protein sequence ID" value="PFG56896.1"/>
    <property type="molecule type" value="Genomic_DNA"/>
</dbReference>
<organism evidence="1 2">
    <name type="scientific">Amycolatopsis sulphurea</name>
    <dbReference type="NCBI Taxonomy" id="76022"/>
    <lineage>
        <taxon>Bacteria</taxon>
        <taxon>Bacillati</taxon>
        <taxon>Actinomycetota</taxon>
        <taxon>Actinomycetes</taxon>
        <taxon>Pseudonocardiales</taxon>
        <taxon>Pseudonocardiaceae</taxon>
        <taxon>Amycolatopsis</taxon>
    </lineage>
</organism>
<reference evidence="1 2" key="1">
    <citation type="submission" date="2017-10" db="EMBL/GenBank/DDBJ databases">
        <title>Sequencing the genomes of 1000 actinobacteria strains.</title>
        <authorList>
            <person name="Klenk H.-P."/>
        </authorList>
    </citation>
    <scope>NUCLEOTIDE SEQUENCE [LARGE SCALE GENOMIC DNA]</scope>
    <source>
        <strain evidence="1 2">DSM 46092</strain>
    </source>
</reference>
<accession>A0A2A9G1S0</accession>
<sequence>MSALIYIDLTVARPVIDGVWHLAGLSVVPAPGEEITTPCGAAGPVVFVPSSERGRDGVPAQCLHCDVQERRRLGYEIRADHPGLHPRTRPGRR</sequence>
<evidence type="ECO:0000313" key="2">
    <source>
        <dbReference type="Proteomes" id="UP000243542"/>
    </source>
</evidence>
<protein>
    <submittedName>
        <fullName evidence="1">Uncharacterized protein</fullName>
    </submittedName>
</protein>